<sequence length="39" mass="4636">MTAESPRKTNCRILRSFRVCKYSNGINVRIQTENFYLIL</sequence>
<dbReference type="Proteomes" id="UP000012153">
    <property type="component" value="Unassembled WGS sequence"/>
</dbReference>
<dbReference type="EMBL" id="AHOP02000059">
    <property type="protein sequence ID" value="EMO39068.1"/>
    <property type="molecule type" value="Genomic_DNA"/>
</dbReference>
<reference evidence="1 2" key="1">
    <citation type="submission" date="2013-01" db="EMBL/GenBank/DDBJ databases">
        <authorList>
            <person name="Harkins D.M."/>
            <person name="Durkin A.S."/>
            <person name="Brinkac L.M."/>
            <person name="Haft D.H."/>
            <person name="Selengut J.D."/>
            <person name="Sanka R."/>
            <person name="DePew J."/>
            <person name="Purushe J."/>
            <person name="Matthias M.A."/>
            <person name="Vinetz J.M."/>
            <person name="Sutton G.G."/>
            <person name="Nierman W.C."/>
            <person name="Fouts D.E."/>
        </authorList>
    </citation>
    <scope>NUCLEOTIDE SEQUENCE [LARGE SCALE GENOMIC DNA]</scope>
    <source>
        <strain evidence="1 2">ZUN142</strain>
    </source>
</reference>
<protein>
    <submittedName>
        <fullName evidence="1">Uncharacterized protein</fullName>
    </submittedName>
</protein>
<name>M6UPA5_9LEPT</name>
<evidence type="ECO:0000313" key="1">
    <source>
        <dbReference type="EMBL" id="EMO39068.1"/>
    </source>
</evidence>
<accession>M6UPA5</accession>
<comment type="caution">
    <text evidence="1">The sequence shown here is derived from an EMBL/GenBank/DDBJ whole genome shotgun (WGS) entry which is preliminary data.</text>
</comment>
<evidence type="ECO:0000313" key="2">
    <source>
        <dbReference type="Proteomes" id="UP000012153"/>
    </source>
</evidence>
<gene>
    <name evidence="1" type="ORF">LEP1GSC186_0303</name>
</gene>
<proteinExistence type="predicted"/>
<dbReference type="AlphaFoldDB" id="M6UPA5"/>
<organism evidence="1 2">
    <name type="scientific">Leptospira noguchii serovar Autumnalis str. ZUN142</name>
    <dbReference type="NCBI Taxonomy" id="1085540"/>
    <lineage>
        <taxon>Bacteria</taxon>
        <taxon>Pseudomonadati</taxon>
        <taxon>Spirochaetota</taxon>
        <taxon>Spirochaetia</taxon>
        <taxon>Leptospirales</taxon>
        <taxon>Leptospiraceae</taxon>
        <taxon>Leptospira</taxon>
    </lineage>
</organism>